<feature type="transmembrane region" description="Helical" evidence="10">
    <location>
        <begin position="165"/>
        <end position="185"/>
    </location>
</feature>
<keyword evidence="3 10" id="KW-0808">Transferase</keyword>
<dbReference type="PANTHER" id="PTHR11157">
    <property type="entry name" value="FATTY ACID ACYL TRANSFERASE-RELATED"/>
    <property type="match status" value="1"/>
</dbReference>
<evidence type="ECO:0000256" key="4">
    <source>
        <dbReference type="ARBA" id="ARBA00022692"/>
    </source>
</evidence>
<dbReference type="EMBL" id="JAHWGI010000219">
    <property type="protein sequence ID" value="KAK3911077.1"/>
    <property type="molecule type" value="Genomic_DNA"/>
</dbReference>
<dbReference type="GO" id="GO:0034625">
    <property type="term" value="P:fatty acid elongation, monounsaturated fatty acid"/>
    <property type="evidence" value="ECO:0007669"/>
    <property type="project" value="TreeGrafter"/>
</dbReference>
<proteinExistence type="inferred from homology"/>
<evidence type="ECO:0000256" key="10">
    <source>
        <dbReference type="RuleBase" id="RU361115"/>
    </source>
</evidence>
<evidence type="ECO:0000256" key="1">
    <source>
        <dbReference type="ARBA" id="ARBA00004141"/>
    </source>
</evidence>
<reference evidence="11" key="2">
    <citation type="journal article" date="2023" name="BMC Genomics">
        <title>Pest status, molecular evolution, and epigenetic factors derived from the genome assembly of Frankliniella fusca, a thysanopteran phytovirus vector.</title>
        <authorList>
            <person name="Catto M.A."/>
            <person name="Labadie P.E."/>
            <person name="Jacobson A.L."/>
            <person name="Kennedy G.G."/>
            <person name="Srinivasan R."/>
            <person name="Hunt B.G."/>
        </authorList>
    </citation>
    <scope>NUCLEOTIDE SEQUENCE</scope>
    <source>
        <strain evidence="11">PL_HMW_Pooled</strain>
    </source>
</reference>
<dbReference type="AlphaFoldDB" id="A0AAE1LAJ9"/>
<feature type="transmembrane region" description="Helical" evidence="10">
    <location>
        <begin position="111"/>
        <end position="131"/>
    </location>
</feature>
<keyword evidence="6 10" id="KW-1133">Transmembrane helix</keyword>
<dbReference type="GO" id="GO:0030148">
    <property type="term" value="P:sphingolipid biosynthetic process"/>
    <property type="evidence" value="ECO:0007669"/>
    <property type="project" value="TreeGrafter"/>
</dbReference>
<dbReference type="EC" id="2.3.1.199" evidence="10"/>
<dbReference type="GO" id="GO:0005789">
    <property type="term" value="C:endoplasmic reticulum membrane"/>
    <property type="evidence" value="ECO:0007669"/>
    <property type="project" value="TreeGrafter"/>
</dbReference>
<protein>
    <recommendedName>
        <fullName evidence="10">Elongation of very long chain fatty acids protein</fullName>
        <ecNumber evidence="10">2.3.1.199</ecNumber>
    </recommendedName>
    <alternativeName>
        <fullName evidence="10">Very-long-chain 3-oxoacyl-CoA synthase</fullName>
    </alternativeName>
</protein>
<feature type="transmembrane region" description="Helical" evidence="10">
    <location>
        <begin position="206"/>
        <end position="224"/>
    </location>
</feature>
<comment type="subcellular location">
    <subcellularLocation>
        <location evidence="1">Membrane</location>
        <topology evidence="1">Multi-pass membrane protein</topology>
    </subcellularLocation>
</comment>
<dbReference type="GO" id="GO:0009922">
    <property type="term" value="F:fatty acid elongase activity"/>
    <property type="evidence" value="ECO:0007669"/>
    <property type="project" value="UniProtKB-EC"/>
</dbReference>
<keyword evidence="9 10" id="KW-0275">Fatty acid biosynthesis</keyword>
<keyword evidence="12" id="KW-1185">Reference proteome</keyword>
<feature type="transmembrane region" description="Helical" evidence="10">
    <location>
        <begin position="143"/>
        <end position="159"/>
    </location>
</feature>
<evidence type="ECO:0000256" key="8">
    <source>
        <dbReference type="ARBA" id="ARBA00023136"/>
    </source>
</evidence>
<evidence type="ECO:0000256" key="2">
    <source>
        <dbReference type="ARBA" id="ARBA00022516"/>
    </source>
</evidence>
<comment type="similarity">
    <text evidence="10">Belongs to the ELO family.</text>
</comment>
<feature type="transmembrane region" description="Helical" evidence="10">
    <location>
        <begin position="230"/>
        <end position="249"/>
    </location>
</feature>
<feature type="transmembrane region" description="Helical" evidence="10">
    <location>
        <begin position="63"/>
        <end position="82"/>
    </location>
</feature>
<dbReference type="GO" id="GO:0034626">
    <property type="term" value="P:fatty acid elongation, polyunsaturated fatty acid"/>
    <property type="evidence" value="ECO:0007669"/>
    <property type="project" value="TreeGrafter"/>
</dbReference>
<dbReference type="GO" id="GO:0019367">
    <property type="term" value="P:fatty acid elongation, saturated fatty acid"/>
    <property type="evidence" value="ECO:0007669"/>
    <property type="project" value="TreeGrafter"/>
</dbReference>
<keyword evidence="5 10" id="KW-0276">Fatty acid metabolism</keyword>
<keyword evidence="7 10" id="KW-0443">Lipid metabolism</keyword>
<accession>A0AAE1LAJ9</accession>
<dbReference type="GO" id="GO:0042761">
    <property type="term" value="P:very long-chain fatty acid biosynthetic process"/>
    <property type="evidence" value="ECO:0007669"/>
    <property type="project" value="TreeGrafter"/>
</dbReference>
<gene>
    <name evidence="11" type="ORF">KUF71_020781</name>
</gene>
<feature type="transmembrane region" description="Helical" evidence="10">
    <location>
        <begin position="30"/>
        <end position="51"/>
    </location>
</feature>
<evidence type="ECO:0000313" key="11">
    <source>
        <dbReference type="EMBL" id="KAK3911077.1"/>
    </source>
</evidence>
<name>A0AAE1LAJ9_9NEOP</name>
<comment type="catalytic activity">
    <reaction evidence="10">
        <text>a very-long-chain acyl-CoA + malonyl-CoA + H(+) = a very-long-chain 3-oxoacyl-CoA + CO2 + CoA</text>
        <dbReference type="Rhea" id="RHEA:32727"/>
        <dbReference type="ChEBI" id="CHEBI:15378"/>
        <dbReference type="ChEBI" id="CHEBI:16526"/>
        <dbReference type="ChEBI" id="CHEBI:57287"/>
        <dbReference type="ChEBI" id="CHEBI:57384"/>
        <dbReference type="ChEBI" id="CHEBI:90725"/>
        <dbReference type="ChEBI" id="CHEBI:90736"/>
        <dbReference type="EC" id="2.3.1.199"/>
    </reaction>
</comment>
<dbReference type="PANTHER" id="PTHR11157:SF113">
    <property type="entry name" value="ELONGATION OF VERY LONG CHAIN FATTY ACIDS PROTEIN"/>
    <property type="match status" value="1"/>
</dbReference>
<dbReference type="InterPro" id="IPR002076">
    <property type="entry name" value="ELO_fam"/>
</dbReference>
<keyword evidence="4 10" id="KW-0812">Transmembrane</keyword>
<keyword evidence="2 10" id="KW-0444">Lipid biosynthesis</keyword>
<sequence length="265" mass="31466">MERVAEYYDWLFNEVADPRVKDWAFMGSPIYPLAITIIYLFFVLVAGPRYMKNRPAYSLNTFTFYYNIFQVIACFVIAWGVVTSGWTTTDNWRCWPVDYSDSPLGMKMLTFAWLTTWIKLIEYVETIVFVLRKKDRQISFLHLYHHVSTLWVSWGVTKFQGGGSITFPIIPNCIVHIVMYTYYLLTINKNPRVQNFLKKIKPYITIMQMVQFCIIIFMIAQVLLPDCSIPPYFTYAFLPNILLIFYLFYDFYNKNFVKPQVQKVK</sequence>
<keyword evidence="8 10" id="KW-0472">Membrane</keyword>
<evidence type="ECO:0000256" key="3">
    <source>
        <dbReference type="ARBA" id="ARBA00022679"/>
    </source>
</evidence>
<dbReference type="Pfam" id="PF01151">
    <property type="entry name" value="ELO"/>
    <property type="match status" value="1"/>
</dbReference>
<evidence type="ECO:0000313" key="12">
    <source>
        <dbReference type="Proteomes" id="UP001219518"/>
    </source>
</evidence>
<evidence type="ECO:0000256" key="6">
    <source>
        <dbReference type="ARBA" id="ARBA00022989"/>
    </source>
</evidence>
<comment type="caution">
    <text evidence="11">The sequence shown here is derived from an EMBL/GenBank/DDBJ whole genome shotgun (WGS) entry which is preliminary data.</text>
</comment>
<evidence type="ECO:0000256" key="5">
    <source>
        <dbReference type="ARBA" id="ARBA00022832"/>
    </source>
</evidence>
<dbReference type="Proteomes" id="UP001219518">
    <property type="component" value="Unassembled WGS sequence"/>
</dbReference>
<organism evidence="11 12">
    <name type="scientific">Frankliniella fusca</name>
    <dbReference type="NCBI Taxonomy" id="407009"/>
    <lineage>
        <taxon>Eukaryota</taxon>
        <taxon>Metazoa</taxon>
        <taxon>Ecdysozoa</taxon>
        <taxon>Arthropoda</taxon>
        <taxon>Hexapoda</taxon>
        <taxon>Insecta</taxon>
        <taxon>Pterygota</taxon>
        <taxon>Neoptera</taxon>
        <taxon>Paraneoptera</taxon>
        <taxon>Thysanoptera</taxon>
        <taxon>Terebrantia</taxon>
        <taxon>Thripoidea</taxon>
        <taxon>Thripidae</taxon>
        <taxon>Frankliniella</taxon>
    </lineage>
</organism>
<reference evidence="11" key="1">
    <citation type="submission" date="2021-07" db="EMBL/GenBank/DDBJ databases">
        <authorList>
            <person name="Catto M.A."/>
            <person name="Jacobson A."/>
            <person name="Kennedy G."/>
            <person name="Labadie P."/>
            <person name="Hunt B.G."/>
            <person name="Srinivasan R."/>
        </authorList>
    </citation>
    <scope>NUCLEOTIDE SEQUENCE</scope>
    <source>
        <strain evidence="11">PL_HMW_Pooled</strain>
        <tissue evidence="11">Head</tissue>
    </source>
</reference>
<evidence type="ECO:0000256" key="7">
    <source>
        <dbReference type="ARBA" id="ARBA00023098"/>
    </source>
</evidence>
<evidence type="ECO:0000256" key="9">
    <source>
        <dbReference type="ARBA" id="ARBA00023160"/>
    </source>
</evidence>